<dbReference type="Pfam" id="PF02631">
    <property type="entry name" value="RecX_HTH2"/>
    <property type="match status" value="1"/>
</dbReference>
<dbReference type="Pfam" id="PF21981">
    <property type="entry name" value="RecX_HTH3"/>
    <property type="match status" value="1"/>
</dbReference>
<dbReference type="InterPro" id="IPR003783">
    <property type="entry name" value="Regulatory_RecX"/>
</dbReference>
<comment type="caution">
    <text evidence="9">The sequence shown here is derived from an EMBL/GenBank/DDBJ whole genome shotgun (WGS) entry which is preliminary data.</text>
</comment>
<feature type="domain" description="RecX second three-helical" evidence="6">
    <location>
        <begin position="102"/>
        <end position="140"/>
    </location>
</feature>
<dbReference type="PANTHER" id="PTHR33602">
    <property type="entry name" value="REGULATORY PROTEIN RECX FAMILY PROTEIN"/>
    <property type="match status" value="1"/>
</dbReference>
<dbReference type="InterPro" id="IPR053926">
    <property type="entry name" value="RecX_HTH_1st"/>
</dbReference>
<evidence type="ECO:0000313" key="10">
    <source>
        <dbReference type="Proteomes" id="UP000606889"/>
    </source>
</evidence>
<evidence type="ECO:0000256" key="3">
    <source>
        <dbReference type="ARBA" id="ARBA00018111"/>
    </source>
</evidence>
<evidence type="ECO:0000256" key="1">
    <source>
        <dbReference type="ARBA" id="ARBA00004496"/>
    </source>
</evidence>
<dbReference type="Gene3D" id="1.10.10.10">
    <property type="entry name" value="Winged helix-like DNA-binding domain superfamily/Winged helix DNA-binding domain"/>
    <property type="match status" value="3"/>
</dbReference>
<dbReference type="PANTHER" id="PTHR33602:SF1">
    <property type="entry name" value="REGULATORY PROTEIN RECX FAMILY PROTEIN"/>
    <property type="match status" value="1"/>
</dbReference>
<sequence>MQKGARNKDRINVFMDGEFAFAVYIDTALANRLKIGSELSVEEKERILCEDGEKYALACAMKFLSYRMRTEKELRGKLSGKGISEDCVERAVKKLKEIGYLDDREFAGLYAQELLQKYGQRVAVQKLMQKGVPRGIAEEAAKDAGQEEQIIDGYIVRLKQKHRNEEAGKAKQKIIRALMAKGFEYEEIKRALRRYEEE</sequence>
<comment type="similarity">
    <text evidence="2 5">Belongs to the RecX family.</text>
</comment>
<evidence type="ECO:0000256" key="2">
    <source>
        <dbReference type="ARBA" id="ARBA00009695"/>
    </source>
</evidence>
<evidence type="ECO:0000313" key="9">
    <source>
        <dbReference type="EMBL" id="MBC5646866.1"/>
    </source>
</evidence>
<name>A0ABR7EBY0_9FIRM</name>
<feature type="domain" description="RecX third three-helical" evidence="7">
    <location>
        <begin position="161"/>
        <end position="192"/>
    </location>
</feature>
<evidence type="ECO:0000259" key="8">
    <source>
        <dbReference type="Pfam" id="PF21982"/>
    </source>
</evidence>
<keyword evidence="4 5" id="KW-0963">Cytoplasm</keyword>
<evidence type="ECO:0000256" key="4">
    <source>
        <dbReference type="ARBA" id="ARBA00022490"/>
    </source>
</evidence>
<dbReference type="Pfam" id="PF21982">
    <property type="entry name" value="RecX_HTH1"/>
    <property type="match status" value="1"/>
</dbReference>
<comment type="subcellular location">
    <subcellularLocation>
        <location evidence="1 5">Cytoplasm</location>
    </subcellularLocation>
</comment>
<protein>
    <recommendedName>
        <fullName evidence="3 5">Regulatory protein RecX</fullName>
    </recommendedName>
</protein>
<evidence type="ECO:0000256" key="5">
    <source>
        <dbReference type="HAMAP-Rule" id="MF_01114"/>
    </source>
</evidence>
<evidence type="ECO:0000259" key="7">
    <source>
        <dbReference type="Pfam" id="PF21981"/>
    </source>
</evidence>
<dbReference type="Proteomes" id="UP000606889">
    <property type="component" value="Unassembled WGS sequence"/>
</dbReference>
<proteinExistence type="inferred from homology"/>
<accession>A0ABR7EBY0</accession>
<reference evidence="9 10" key="1">
    <citation type="submission" date="2020-08" db="EMBL/GenBank/DDBJ databases">
        <title>Genome public.</title>
        <authorList>
            <person name="Liu C."/>
            <person name="Sun Q."/>
        </authorList>
    </citation>
    <scope>NUCLEOTIDE SEQUENCE [LARGE SCALE GENOMIC DNA]</scope>
    <source>
        <strain evidence="9 10">NSJ-35</strain>
    </source>
</reference>
<dbReference type="HAMAP" id="MF_01114">
    <property type="entry name" value="RecX"/>
    <property type="match status" value="1"/>
</dbReference>
<keyword evidence="10" id="KW-1185">Reference proteome</keyword>
<organism evidence="9 10">
    <name type="scientific">Christensenella tenuis</name>
    <dbReference type="NCBI Taxonomy" id="2763033"/>
    <lineage>
        <taxon>Bacteria</taxon>
        <taxon>Bacillati</taxon>
        <taxon>Bacillota</taxon>
        <taxon>Clostridia</taxon>
        <taxon>Christensenellales</taxon>
        <taxon>Christensenellaceae</taxon>
        <taxon>Christensenella</taxon>
    </lineage>
</organism>
<comment type="function">
    <text evidence="5">Modulates RecA activity.</text>
</comment>
<dbReference type="InterPro" id="IPR053924">
    <property type="entry name" value="RecX_HTH_2nd"/>
</dbReference>
<gene>
    <name evidence="5" type="primary">recX</name>
    <name evidence="9" type="ORF">H8S18_00710</name>
</gene>
<dbReference type="InterPro" id="IPR053925">
    <property type="entry name" value="RecX_HTH_3rd"/>
</dbReference>
<dbReference type="InterPro" id="IPR036388">
    <property type="entry name" value="WH-like_DNA-bd_sf"/>
</dbReference>
<feature type="domain" description="RecX first three-helical" evidence="8">
    <location>
        <begin position="56"/>
        <end position="95"/>
    </location>
</feature>
<dbReference type="EMBL" id="JACOON010000001">
    <property type="protein sequence ID" value="MBC5646866.1"/>
    <property type="molecule type" value="Genomic_DNA"/>
</dbReference>
<evidence type="ECO:0000259" key="6">
    <source>
        <dbReference type="Pfam" id="PF02631"/>
    </source>
</evidence>